<keyword evidence="1" id="KW-0732">Signal</keyword>
<organism evidence="2 3">
    <name type="scientific">Gilliamella apis</name>
    <dbReference type="NCBI Taxonomy" id="1970738"/>
    <lineage>
        <taxon>Bacteria</taxon>
        <taxon>Pseudomonadati</taxon>
        <taxon>Pseudomonadota</taxon>
        <taxon>Gammaproteobacteria</taxon>
        <taxon>Orbales</taxon>
        <taxon>Orbaceae</taxon>
        <taxon>Gilliamella</taxon>
    </lineage>
</organism>
<evidence type="ECO:0000313" key="2">
    <source>
        <dbReference type="EMBL" id="OTQ48481.1"/>
    </source>
</evidence>
<evidence type="ECO:0000256" key="1">
    <source>
        <dbReference type="SAM" id="SignalP"/>
    </source>
</evidence>
<reference evidence="2 3" key="1">
    <citation type="submission" date="2017-03" db="EMBL/GenBank/DDBJ databases">
        <title>Comparative genomics of honeybee gut symbionts reveal geographically distinct and subgroup specific antibiotic resistance.</title>
        <authorList>
            <person name="Ludvigsen J."/>
            <person name="Porcellato D."/>
            <person name="Labee-Lund T.M."/>
            <person name="Amdam G.V."/>
            <person name="Rudi K."/>
        </authorList>
    </citation>
    <scope>NUCLEOTIDE SEQUENCE [LARGE SCALE GENOMIC DNA]</scope>
    <source>
        <strain evidence="2 3">A-4-12</strain>
    </source>
</reference>
<feature type="chain" id="PRO_5011301997" description="Lipoprotein" evidence="1">
    <location>
        <begin position="19"/>
        <end position="145"/>
    </location>
</feature>
<sequence>MKILKLVTFLLVSVLVFGCEKAKENTVDNVNDESLVAVQNAMIEPIKKSLPIAIDELTTLIGIDKDKDRNIVNYQYEVKNTSEHTLLLPSTLDTIRQALFKAYCENNEEMQQLKTAFPDGANYHYFIDNKEIIVVELTPADCHGS</sequence>
<dbReference type="EMBL" id="NASK01000102">
    <property type="protein sequence ID" value="OTQ48481.1"/>
    <property type="molecule type" value="Genomic_DNA"/>
</dbReference>
<protein>
    <recommendedName>
        <fullName evidence="4">Lipoprotein</fullName>
    </recommendedName>
</protein>
<dbReference type="AlphaFoldDB" id="A0A242NTQ7"/>
<evidence type="ECO:0008006" key="4">
    <source>
        <dbReference type="Google" id="ProtNLM"/>
    </source>
</evidence>
<evidence type="ECO:0000313" key="3">
    <source>
        <dbReference type="Proteomes" id="UP000194968"/>
    </source>
</evidence>
<feature type="signal peptide" evidence="1">
    <location>
        <begin position="1"/>
        <end position="18"/>
    </location>
</feature>
<name>A0A242NTQ7_9GAMM</name>
<comment type="caution">
    <text evidence="2">The sequence shown here is derived from an EMBL/GenBank/DDBJ whole genome shotgun (WGS) entry which is preliminary data.</text>
</comment>
<accession>A0A242NTQ7</accession>
<dbReference type="OrthoDB" id="7066446at2"/>
<gene>
    <name evidence="2" type="ORF">B6D06_09965</name>
</gene>
<dbReference type="RefSeq" id="WP_034901631.1">
    <property type="nucleotide sequence ID" value="NZ_LZGI01000014.1"/>
</dbReference>
<proteinExistence type="predicted"/>
<dbReference type="PROSITE" id="PS51257">
    <property type="entry name" value="PROKAR_LIPOPROTEIN"/>
    <property type="match status" value="1"/>
</dbReference>
<dbReference type="Proteomes" id="UP000194968">
    <property type="component" value="Unassembled WGS sequence"/>
</dbReference>